<keyword evidence="1" id="KW-0812">Transmembrane</keyword>
<gene>
    <name evidence="2" type="ORF">Celaphus_00016156</name>
</gene>
<evidence type="ECO:0000256" key="1">
    <source>
        <dbReference type="SAM" id="Phobius"/>
    </source>
</evidence>
<feature type="transmembrane region" description="Helical" evidence="1">
    <location>
        <begin position="67"/>
        <end position="90"/>
    </location>
</feature>
<keyword evidence="1" id="KW-0472">Membrane</keyword>
<comment type="caution">
    <text evidence="2">The sequence shown here is derived from an EMBL/GenBank/DDBJ whole genome shotgun (WGS) entry which is preliminary data.</text>
</comment>
<proteinExistence type="predicted"/>
<sequence length="92" mass="9809">MRPPRGPPRAGGCSGCCGSVAEDCWTWGLRGVRGGQAPRRPPQVCPPLTLLRPPDPQNMEKVAAPSVTLIVGCGVSSLTLLMLIIIYVSVWR</sequence>
<keyword evidence="3" id="KW-1185">Reference proteome</keyword>
<evidence type="ECO:0000313" key="3">
    <source>
        <dbReference type="Proteomes" id="UP000242450"/>
    </source>
</evidence>
<accession>A0A212CET9</accession>
<keyword evidence="1" id="KW-1133">Transmembrane helix</keyword>
<dbReference type="EMBL" id="MKHE01000021">
    <property type="protein sequence ID" value="OWK04354.1"/>
    <property type="molecule type" value="Genomic_DNA"/>
</dbReference>
<dbReference type="Proteomes" id="UP000242450">
    <property type="component" value="Chromosome 21"/>
</dbReference>
<evidence type="ECO:0000313" key="2">
    <source>
        <dbReference type="EMBL" id="OWK04354.1"/>
    </source>
</evidence>
<organism evidence="2 3">
    <name type="scientific">Cervus elaphus hippelaphus</name>
    <name type="common">European red deer</name>
    <dbReference type="NCBI Taxonomy" id="46360"/>
    <lineage>
        <taxon>Eukaryota</taxon>
        <taxon>Metazoa</taxon>
        <taxon>Chordata</taxon>
        <taxon>Craniata</taxon>
        <taxon>Vertebrata</taxon>
        <taxon>Euteleostomi</taxon>
        <taxon>Mammalia</taxon>
        <taxon>Eutheria</taxon>
        <taxon>Laurasiatheria</taxon>
        <taxon>Artiodactyla</taxon>
        <taxon>Ruminantia</taxon>
        <taxon>Pecora</taxon>
        <taxon>Cervidae</taxon>
        <taxon>Cervinae</taxon>
        <taxon>Cervus</taxon>
    </lineage>
</organism>
<name>A0A212CET9_CEREH</name>
<dbReference type="OrthoDB" id="9837008at2759"/>
<protein>
    <submittedName>
        <fullName evidence="2">Uncharacterized protein</fullName>
    </submittedName>
</protein>
<dbReference type="AlphaFoldDB" id="A0A212CET9"/>
<reference evidence="2 3" key="1">
    <citation type="journal article" date="2018" name="Mol. Genet. Genomics">
        <title>The red deer Cervus elaphus genome CerEla1.0: sequencing, annotating, genes, and chromosomes.</title>
        <authorList>
            <person name="Bana N.A."/>
            <person name="Nyiri A."/>
            <person name="Nagy J."/>
            <person name="Frank K."/>
            <person name="Nagy T."/>
            <person name="Steger V."/>
            <person name="Schiller M."/>
            <person name="Lakatos P."/>
            <person name="Sugar L."/>
            <person name="Horn P."/>
            <person name="Barta E."/>
            <person name="Orosz L."/>
        </authorList>
    </citation>
    <scope>NUCLEOTIDE SEQUENCE [LARGE SCALE GENOMIC DNA]</scope>
    <source>
        <strain evidence="2">Hungarian</strain>
    </source>
</reference>